<evidence type="ECO:0000256" key="2">
    <source>
        <dbReference type="ARBA" id="ARBA00004709"/>
    </source>
</evidence>
<dbReference type="PROSITE" id="PS01350">
    <property type="entry name" value="ISPF"/>
    <property type="match status" value="1"/>
</dbReference>
<feature type="binding site" evidence="8">
    <location>
        <begin position="13"/>
        <end position="15"/>
    </location>
    <ligand>
        <name>4-CDP-2-C-methyl-D-erythritol 2-phosphate</name>
        <dbReference type="ChEBI" id="CHEBI:57919"/>
    </ligand>
</feature>
<dbReference type="Proteomes" id="UP000005808">
    <property type="component" value="Unassembled WGS sequence"/>
</dbReference>
<dbReference type="GO" id="GO:0019288">
    <property type="term" value="P:isopentenyl diphosphate biosynthetic process, methylerythritol 4-phosphate pathway"/>
    <property type="evidence" value="ECO:0007669"/>
    <property type="project" value="UniProtKB-UniRule"/>
</dbReference>
<dbReference type="CDD" id="cd00554">
    <property type="entry name" value="MECDP_synthase"/>
    <property type="match status" value="1"/>
</dbReference>
<dbReference type="GO" id="GO:0046872">
    <property type="term" value="F:metal ion binding"/>
    <property type="evidence" value="ECO:0007669"/>
    <property type="project" value="UniProtKB-KW"/>
</dbReference>
<feature type="site" description="Transition state stabilizer" evidence="8">
    <location>
        <position position="39"/>
    </location>
</feature>
<evidence type="ECO:0000313" key="12">
    <source>
        <dbReference type="Proteomes" id="UP000005808"/>
    </source>
</evidence>
<name>H1RXY3_9BURK</name>
<dbReference type="PANTHER" id="PTHR43181">
    <property type="entry name" value="2-C-METHYL-D-ERYTHRITOL 2,4-CYCLODIPHOSPHATE SYNTHASE, CHLOROPLASTIC"/>
    <property type="match status" value="1"/>
</dbReference>
<evidence type="ECO:0000256" key="3">
    <source>
        <dbReference type="ARBA" id="ARBA00008480"/>
    </source>
</evidence>
<dbReference type="GO" id="GO:0008685">
    <property type="term" value="F:2-C-methyl-D-erythritol 2,4-cyclodiphosphate synthase activity"/>
    <property type="evidence" value="ECO:0007669"/>
    <property type="project" value="UniProtKB-UniRule"/>
</dbReference>
<feature type="binding site" evidence="8">
    <location>
        <begin position="61"/>
        <end position="63"/>
    </location>
    <ligand>
        <name>4-CDP-2-C-methyl-D-erythritol 2-phosphate</name>
        <dbReference type="ChEBI" id="CHEBI:57919"/>
    </ligand>
</feature>
<feature type="binding site" evidence="8">
    <location>
        <position position="15"/>
    </location>
    <ligand>
        <name>a divalent metal cation</name>
        <dbReference type="ChEBI" id="CHEBI:60240"/>
    </ligand>
</feature>
<feature type="binding site" evidence="8">
    <location>
        <position position="47"/>
    </location>
    <ligand>
        <name>a divalent metal cation</name>
        <dbReference type="ChEBI" id="CHEBI:60240"/>
    </ligand>
</feature>
<proteinExistence type="inferred from homology"/>
<dbReference type="Pfam" id="PF02542">
    <property type="entry name" value="YgbB"/>
    <property type="match status" value="1"/>
</dbReference>
<keyword evidence="6 8" id="KW-0414">Isoprene biosynthesis</keyword>
<feature type="binding site" evidence="8">
    <location>
        <position position="147"/>
    </location>
    <ligand>
        <name>4-CDP-2-C-methyl-D-erythritol 2-phosphate</name>
        <dbReference type="ChEBI" id="CHEBI:57919"/>
    </ligand>
</feature>
<feature type="site" description="Transition state stabilizer" evidence="8">
    <location>
        <position position="138"/>
    </location>
</feature>
<organism evidence="11 12">
    <name type="scientific">Cupriavidus basilensis OR16</name>
    <dbReference type="NCBI Taxonomy" id="1127483"/>
    <lineage>
        <taxon>Bacteria</taxon>
        <taxon>Pseudomonadati</taxon>
        <taxon>Pseudomonadota</taxon>
        <taxon>Betaproteobacteria</taxon>
        <taxon>Burkholderiales</taxon>
        <taxon>Burkholderiaceae</taxon>
        <taxon>Cupriavidus</taxon>
    </lineage>
</organism>
<gene>
    <name evidence="8 11" type="primary">ispF</name>
    <name evidence="11" type="ORF">OR16_00095</name>
</gene>
<feature type="domain" description="2-C-methyl-D-erythritol 2,4-cyclodiphosphate synthase" evidence="10">
    <location>
        <begin position="6"/>
        <end position="159"/>
    </location>
</feature>
<evidence type="ECO:0000256" key="4">
    <source>
        <dbReference type="ARBA" id="ARBA00012579"/>
    </source>
</evidence>
<evidence type="ECO:0000259" key="10">
    <source>
        <dbReference type="Pfam" id="PF02542"/>
    </source>
</evidence>
<dbReference type="InterPro" id="IPR020555">
    <property type="entry name" value="MECDP_synthase_CS"/>
</dbReference>
<feature type="binding site" evidence="8">
    <location>
        <position position="13"/>
    </location>
    <ligand>
        <name>a divalent metal cation</name>
        <dbReference type="ChEBI" id="CHEBI:60240"/>
    </ligand>
</feature>
<comment type="catalytic activity">
    <reaction evidence="1 8 9">
        <text>4-CDP-2-C-methyl-D-erythritol 2-phosphate = 2-C-methyl-D-erythritol 2,4-cyclic diphosphate + CMP</text>
        <dbReference type="Rhea" id="RHEA:23864"/>
        <dbReference type="ChEBI" id="CHEBI:57919"/>
        <dbReference type="ChEBI" id="CHEBI:58483"/>
        <dbReference type="ChEBI" id="CHEBI:60377"/>
        <dbReference type="EC" id="4.6.1.12"/>
    </reaction>
</comment>
<keyword evidence="5 8" id="KW-0479">Metal-binding</keyword>
<accession>H1RXY3</accession>
<evidence type="ECO:0000256" key="6">
    <source>
        <dbReference type="ARBA" id="ARBA00023229"/>
    </source>
</evidence>
<dbReference type="InterPro" id="IPR003526">
    <property type="entry name" value="MECDP_synthase"/>
</dbReference>
<sequence length="169" mass="17760">MTPFDIRVGQGYDVHALVPGRKLILGGVDIPHDRGLLGHSDADALLHAITDALFGAAGLGDIGRHFPDTDPRFAGADSRALLREAARRVREAGYEIGNVDATVIAQAPKLAPHIGAMVANLAEDLGLAAASCNVKAKTNEKLGFEGRQEGIVAQAVVLIWRGTIVSPQD</sequence>
<dbReference type="AlphaFoldDB" id="H1RXY3"/>
<dbReference type="EMBL" id="AHJE01000001">
    <property type="protein sequence ID" value="EHP44864.1"/>
    <property type="molecule type" value="Genomic_DNA"/>
</dbReference>
<comment type="cofactor">
    <cofactor evidence="8">
        <name>a divalent metal cation</name>
        <dbReference type="ChEBI" id="CHEBI:60240"/>
    </cofactor>
    <text evidence="8">Binds 1 divalent metal cation per subunit.</text>
</comment>
<dbReference type="GO" id="GO:0016114">
    <property type="term" value="P:terpenoid biosynthetic process"/>
    <property type="evidence" value="ECO:0007669"/>
    <property type="project" value="InterPro"/>
</dbReference>
<evidence type="ECO:0000256" key="1">
    <source>
        <dbReference type="ARBA" id="ARBA00000200"/>
    </source>
</evidence>
<dbReference type="Gene3D" id="3.30.1330.50">
    <property type="entry name" value="2-C-methyl-D-erythritol 2,4-cyclodiphosphate synthase"/>
    <property type="match status" value="1"/>
</dbReference>
<dbReference type="PANTHER" id="PTHR43181:SF1">
    <property type="entry name" value="2-C-METHYL-D-ERYTHRITOL 2,4-CYCLODIPHOSPHATE SYNTHASE, CHLOROPLASTIC"/>
    <property type="match status" value="1"/>
</dbReference>
<evidence type="ECO:0000313" key="11">
    <source>
        <dbReference type="EMBL" id="EHP44864.1"/>
    </source>
</evidence>
<dbReference type="PATRIC" id="fig|1127483.3.peg.20"/>
<evidence type="ECO:0000256" key="5">
    <source>
        <dbReference type="ARBA" id="ARBA00022723"/>
    </source>
</evidence>
<dbReference type="FunFam" id="3.30.1330.50:FF:000001">
    <property type="entry name" value="2-C-methyl-D-erythritol 2,4-cyclodiphosphate synthase"/>
    <property type="match status" value="1"/>
</dbReference>
<comment type="pathway">
    <text evidence="2 8">Isoprenoid biosynthesis; isopentenyl diphosphate biosynthesis via DXP pathway; isopentenyl diphosphate from 1-deoxy-D-xylulose 5-phosphate: step 4/6.</text>
</comment>
<evidence type="ECO:0000256" key="9">
    <source>
        <dbReference type="RuleBase" id="RU004395"/>
    </source>
</evidence>
<feature type="binding site" evidence="8">
    <location>
        <begin position="39"/>
        <end position="40"/>
    </location>
    <ligand>
        <name>4-CDP-2-C-methyl-D-erythritol 2-phosphate</name>
        <dbReference type="ChEBI" id="CHEBI:57919"/>
    </ligand>
</feature>
<dbReference type="NCBIfam" id="TIGR00151">
    <property type="entry name" value="ispF"/>
    <property type="match status" value="1"/>
</dbReference>
<evidence type="ECO:0000256" key="7">
    <source>
        <dbReference type="ARBA" id="ARBA00023239"/>
    </source>
</evidence>
<dbReference type="InterPro" id="IPR036571">
    <property type="entry name" value="MECDP_synthase_sf"/>
</dbReference>
<protein>
    <recommendedName>
        <fullName evidence="4 8">2-C-methyl-D-erythritol 2,4-cyclodiphosphate synthase</fullName>
        <shortName evidence="8">MECDP-synthase</shortName>
        <shortName evidence="8">MECPP-synthase</shortName>
        <shortName evidence="8">MECPS</shortName>
        <ecNumber evidence="4 8">4.6.1.12</ecNumber>
    </recommendedName>
</protein>
<dbReference type="HAMAP" id="MF_00107">
    <property type="entry name" value="IspF"/>
    <property type="match status" value="1"/>
</dbReference>
<comment type="similarity">
    <text evidence="3 8 9">Belongs to the IspF family.</text>
</comment>
<keyword evidence="7 8" id="KW-0456">Lyase</keyword>
<dbReference type="EC" id="4.6.1.12" evidence="4 8"/>
<comment type="caution">
    <text evidence="11">The sequence shown here is derived from an EMBL/GenBank/DDBJ whole genome shotgun (WGS) entry which is preliminary data.</text>
</comment>
<dbReference type="UniPathway" id="UPA00056">
    <property type="reaction ID" value="UER00095"/>
</dbReference>
<feature type="binding site" evidence="8">
    <location>
        <begin position="66"/>
        <end position="70"/>
    </location>
    <ligand>
        <name>4-CDP-2-C-methyl-D-erythritol 2-phosphate</name>
        <dbReference type="ChEBI" id="CHEBI:57919"/>
    </ligand>
</feature>
<feature type="binding site" evidence="8">
    <location>
        <position position="144"/>
    </location>
    <ligand>
        <name>4-CDP-2-C-methyl-D-erythritol 2-phosphate</name>
        <dbReference type="ChEBI" id="CHEBI:57919"/>
    </ligand>
</feature>
<comment type="subunit">
    <text evidence="8">Homotrimer.</text>
</comment>
<dbReference type="OrthoDB" id="9804336at2"/>
<dbReference type="RefSeq" id="WP_006155915.1">
    <property type="nucleotide sequence ID" value="NZ_AHJE01000001.1"/>
</dbReference>
<reference evidence="11 12" key="1">
    <citation type="journal article" date="2012" name="J. Bacteriol.">
        <title>De Novo Genome Project of Cupriavidus basilensis OR16.</title>
        <authorList>
            <person name="Cserhati M."/>
            <person name="Kriszt B."/>
            <person name="Szoboszlay S."/>
            <person name="Toth A."/>
            <person name="Szabo I."/>
            <person name="Tancsics A."/>
            <person name="Nagy I."/>
            <person name="Horvath B."/>
            <person name="Nagy I."/>
            <person name="Kukolya J."/>
        </authorList>
    </citation>
    <scope>NUCLEOTIDE SEQUENCE [LARGE SCALE GENOMIC DNA]</scope>
    <source>
        <strain evidence="11 12">OR16</strain>
    </source>
</reference>
<dbReference type="SUPFAM" id="SSF69765">
    <property type="entry name" value="IpsF-like"/>
    <property type="match status" value="1"/>
</dbReference>
<comment type="function">
    <text evidence="8">Involved in the biosynthesis of isopentenyl diphosphate (IPP) and dimethylallyl diphosphate (DMAPP), two major building blocks of isoprenoid compounds. Catalyzes the conversion of 4-diphosphocytidyl-2-C-methyl-D-erythritol 2-phosphate (CDP-ME2P) to 2-C-methyl-D-erythritol 2,4-cyclodiphosphate (ME-CPP) with a corresponding release of cytidine 5-monophosphate (CMP).</text>
</comment>
<evidence type="ECO:0000256" key="8">
    <source>
        <dbReference type="HAMAP-Rule" id="MF_00107"/>
    </source>
</evidence>
<comment type="caution">
    <text evidence="8">Lacks conserved residue(s) required for the propagation of feature annotation.</text>
</comment>